<feature type="region of interest" description="Disordered" evidence="1">
    <location>
        <begin position="315"/>
        <end position="368"/>
    </location>
</feature>
<gene>
    <name evidence="2" type="ORF">B0H16DRAFT_1890542</name>
</gene>
<organism evidence="2 3">
    <name type="scientific">Mycena metata</name>
    <dbReference type="NCBI Taxonomy" id="1033252"/>
    <lineage>
        <taxon>Eukaryota</taxon>
        <taxon>Fungi</taxon>
        <taxon>Dikarya</taxon>
        <taxon>Basidiomycota</taxon>
        <taxon>Agaricomycotina</taxon>
        <taxon>Agaricomycetes</taxon>
        <taxon>Agaricomycetidae</taxon>
        <taxon>Agaricales</taxon>
        <taxon>Marasmiineae</taxon>
        <taxon>Mycenaceae</taxon>
        <taxon>Mycena</taxon>
    </lineage>
</organism>
<evidence type="ECO:0000313" key="2">
    <source>
        <dbReference type="EMBL" id="KAJ7741363.1"/>
    </source>
</evidence>
<dbReference type="Proteomes" id="UP001215598">
    <property type="component" value="Unassembled WGS sequence"/>
</dbReference>
<protein>
    <submittedName>
        <fullName evidence="2">Uncharacterized protein</fullName>
    </submittedName>
</protein>
<name>A0AAD7IEM4_9AGAR</name>
<proteinExistence type="predicted"/>
<evidence type="ECO:0000256" key="1">
    <source>
        <dbReference type="SAM" id="MobiDB-lite"/>
    </source>
</evidence>
<dbReference type="EMBL" id="JARKIB010000099">
    <property type="protein sequence ID" value="KAJ7741363.1"/>
    <property type="molecule type" value="Genomic_DNA"/>
</dbReference>
<dbReference type="AlphaFoldDB" id="A0AAD7IEM4"/>
<keyword evidence="3" id="KW-1185">Reference proteome</keyword>
<reference evidence="2" key="1">
    <citation type="submission" date="2023-03" db="EMBL/GenBank/DDBJ databases">
        <title>Massive genome expansion in bonnet fungi (Mycena s.s.) driven by repeated elements and novel gene families across ecological guilds.</title>
        <authorList>
            <consortium name="Lawrence Berkeley National Laboratory"/>
            <person name="Harder C.B."/>
            <person name="Miyauchi S."/>
            <person name="Viragh M."/>
            <person name="Kuo A."/>
            <person name="Thoen E."/>
            <person name="Andreopoulos B."/>
            <person name="Lu D."/>
            <person name="Skrede I."/>
            <person name="Drula E."/>
            <person name="Henrissat B."/>
            <person name="Morin E."/>
            <person name="Kohler A."/>
            <person name="Barry K."/>
            <person name="LaButti K."/>
            <person name="Morin E."/>
            <person name="Salamov A."/>
            <person name="Lipzen A."/>
            <person name="Mereny Z."/>
            <person name="Hegedus B."/>
            <person name="Baldrian P."/>
            <person name="Stursova M."/>
            <person name="Weitz H."/>
            <person name="Taylor A."/>
            <person name="Grigoriev I.V."/>
            <person name="Nagy L.G."/>
            <person name="Martin F."/>
            <person name="Kauserud H."/>
        </authorList>
    </citation>
    <scope>NUCLEOTIDE SEQUENCE</scope>
    <source>
        <strain evidence="2">CBHHK182m</strain>
    </source>
</reference>
<feature type="compositionally biased region" description="Acidic residues" evidence="1">
    <location>
        <begin position="319"/>
        <end position="336"/>
    </location>
</feature>
<evidence type="ECO:0000313" key="3">
    <source>
        <dbReference type="Proteomes" id="UP001215598"/>
    </source>
</evidence>
<comment type="caution">
    <text evidence="2">The sequence shown here is derived from an EMBL/GenBank/DDBJ whole genome shotgun (WGS) entry which is preliminary data.</text>
</comment>
<sequence length="368" mass="41380">MPADATSIVIPQIFINRYGDRRRIELTLHEARTWGYGPGDETEMIFAQAKTTGTSPSRFCLRMIFDFEKVRRDKTSNSYRACQRLLKDADFHSTHLSAADAYGVLVPVHYGMWFMDTGIWAGKVLLSITQWCGISWHELSFTNANTEANRILVGRTVEALHDYGIVLGDLESTTDNRQFVFDLNAPGLTRADVLNGQTPCYIVGFSDAEANHKCQRKLPILPHGSFVPFEKFGCREIACVSSILGFMKKSKTSTSASTALQWYDEYSKRYPTMSNLDVLMAQRAKLYPNMPPVYSQEAPVSFTSNELYAEAIFPKTPDEDSFPETPDDSDDEEQTVEDANAVVAHSLAPEPLEPAPTRYSARIRRTPE</sequence>
<accession>A0AAD7IEM4</accession>